<feature type="region of interest" description="Disordered" evidence="1">
    <location>
        <begin position="133"/>
        <end position="180"/>
    </location>
</feature>
<gene>
    <name evidence="2" type="ORF">AVEN_241084_1</name>
</gene>
<evidence type="ECO:0000313" key="3">
    <source>
        <dbReference type="Proteomes" id="UP000499080"/>
    </source>
</evidence>
<sequence length="275" mass="30794">MSPKLHPLESYQIAFINAKSFKEKLNLIATLEANVSRPKSQSLRNTYKDVISFMNNQILPAARQNGDGHLKPIHPSGCSGSGYSTSSDSDYELFHEVKNTKKKLYYHVRSEALQKKIKSIPIDLENSYESLPSAEDLDVDDDPSNMQVEHSLEKKSNSPFTSKASSINSQKDADATPTPKLPLKIDVPPIIIDDPLSASAIMKTLSDLCETKIMGKILPGNKLKLYPASTEHHRQVQKHIKATSLKSHTFPLQEEKLLKVVIRGLTRNMEIDKIY</sequence>
<dbReference type="EMBL" id="BGPR01006042">
    <property type="protein sequence ID" value="GBN15586.1"/>
    <property type="molecule type" value="Genomic_DNA"/>
</dbReference>
<proteinExistence type="predicted"/>
<feature type="compositionally biased region" description="Polar residues" evidence="1">
    <location>
        <begin position="157"/>
        <end position="170"/>
    </location>
</feature>
<name>A0A4Y2LPU4_ARAVE</name>
<dbReference type="Proteomes" id="UP000499080">
    <property type="component" value="Unassembled WGS sequence"/>
</dbReference>
<evidence type="ECO:0000256" key="1">
    <source>
        <dbReference type="SAM" id="MobiDB-lite"/>
    </source>
</evidence>
<reference evidence="2 3" key="1">
    <citation type="journal article" date="2019" name="Sci. Rep.">
        <title>Orb-weaving spider Araneus ventricosus genome elucidates the spidroin gene catalogue.</title>
        <authorList>
            <person name="Kono N."/>
            <person name="Nakamura H."/>
            <person name="Ohtoshi R."/>
            <person name="Moran D.A.P."/>
            <person name="Shinohara A."/>
            <person name="Yoshida Y."/>
            <person name="Fujiwara M."/>
            <person name="Mori M."/>
            <person name="Tomita M."/>
            <person name="Arakawa K."/>
        </authorList>
    </citation>
    <scope>NUCLEOTIDE SEQUENCE [LARGE SCALE GENOMIC DNA]</scope>
</reference>
<organism evidence="2 3">
    <name type="scientific">Araneus ventricosus</name>
    <name type="common">Orbweaver spider</name>
    <name type="synonym">Epeira ventricosa</name>
    <dbReference type="NCBI Taxonomy" id="182803"/>
    <lineage>
        <taxon>Eukaryota</taxon>
        <taxon>Metazoa</taxon>
        <taxon>Ecdysozoa</taxon>
        <taxon>Arthropoda</taxon>
        <taxon>Chelicerata</taxon>
        <taxon>Arachnida</taxon>
        <taxon>Araneae</taxon>
        <taxon>Araneomorphae</taxon>
        <taxon>Entelegynae</taxon>
        <taxon>Araneoidea</taxon>
        <taxon>Araneidae</taxon>
        <taxon>Araneus</taxon>
    </lineage>
</organism>
<evidence type="ECO:0000313" key="2">
    <source>
        <dbReference type="EMBL" id="GBN15586.1"/>
    </source>
</evidence>
<dbReference type="AlphaFoldDB" id="A0A4Y2LPU4"/>
<keyword evidence="3" id="KW-1185">Reference proteome</keyword>
<accession>A0A4Y2LPU4</accession>
<dbReference type="OrthoDB" id="6437729at2759"/>
<comment type="caution">
    <text evidence="2">The sequence shown here is derived from an EMBL/GenBank/DDBJ whole genome shotgun (WGS) entry which is preliminary data.</text>
</comment>
<protein>
    <submittedName>
        <fullName evidence="2">Uncharacterized protein</fullName>
    </submittedName>
</protein>